<evidence type="ECO:0000256" key="1">
    <source>
        <dbReference type="SAM" id="MobiDB-lite"/>
    </source>
</evidence>
<sequence length="36" mass="3806">MYAKDPEIILPLDCDGGDTGTSTRANSSVLTKSDSF</sequence>
<reference evidence="2 3" key="1">
    <citation type="submission" date="2017-02" db="EMBL/GenBank/DDBJ databases">
        <title>Genomes of Trichoderma spp. with biocontrol activity.</title>
        <authorList>
            <person name="Gardiner D."/>
            <person name="Kazan K."/>
            <person name="Vos C."/>
            <person name="Harvey P."/>
        </authorList>
    </citation>
    <scope>NUCLEOTIDE SEQUENCE [LARGE SCALE GENOMIC DNA]</scope>
    <source>
        <strain evidence="2 3">A5MH</strain>
    </source>
</reference>
<accession>A0A2K0SZV1</accession>
<feature type="compositionally biased region" description="Polar residues" evidence="1">
    <location>
        <begin position="20"/>
        <end position="36"/>
    </location>
</feature>
<dbReference type="AlphaFoldDB" id="A0A2K0SZV1"/>
<name>A0A2K0SZV1_9HYPO</name>
<gene>
    <name evidence="2" type="ORF">TGAMA5MH_09025</name>
</gene>
<protein>
    <submittedName>
        <fullName evidence="2">Uncharacterized protein</fullName>
    </submittedName>
</protein>
<feature type="region of interest" description="Disordered" evidence="1">
    <location>
        <begin position="13"/>
        <end position="36"/>
    </location>
</feature>
<evidence type="ECO:0000313" key="2">
    <source>
        <dbReference type="EMBL" id="PNP38802.1"/>
    </source>
</evidence>
<dbReference type="Proteomes" id="UP000236546">
    <property type="component" value="Unassembled WGS sequence"/>
</dbReference>
<dbReference type="EMBL" id="MTYH01000098">
    <property type="protein sequence ID" value="PNP38802.1"/>
    <property type="molecule type" value="Genomic_DNA"/>
</dbReference>
<evidence type="ECO:0000313" key="3">
    <source>
        <dbReference type="Proteomes" id="UP000236546"/>
    </source>
</evidence>
<proteinExistence type="predicted"/>
<comment type="caution">
    <text evidence="2">The sequence shown here is derived from an EMBL/GenBank/DDBJ whole genome shotgun (WGS) entry which is preliminary data.</text>
</comment>
<organism evidence="2 3">
    <name type="scientific">Trichoderma gamsii</name>
    <dbReference type="NCBI Taxonomy" id="398673"/>
    <lineage>
        <taxon>Eukaryota</taxon>
        <taxon>Fungi</taxon>
        <taxon>Dikarya</taxon>
        <taxon>Ascomycota</taxon>
        <taxon>Pezizomycotina</taxon>
        <taxon>Sordariomycetes</taxon>
        <taxon>Hypocreomycetidae</taxon>
        <taxon>Hypocreales</taxon>
        <taxon>Hypocreaceae</taxon>
        <taxon>Trichoderma</taxon>
    </lineage>
</organism>